<reference evidence="2" key="1">
    <citation type="journal article" date="2021" name="Sci. Rep.">
        <title>Diploid genomic architecture of Nitzschia inconspicua, an elite biomass production diatom.</title>
        <authorList>
            <person name="Oliver A."/>
            <person name="Podell S."/>
            <person name="Pinowska A."/>
            <person name="Traller J.C."/>
            <person name="Smith S.R."/>
            <person name="McClure R."/>
            <person name="Beliaev A."/>
            <person name="Bohutskyi P."/>
            <person name="Hill E.A."/>
            <person name="Rabines A."/>
            <person name="Zheng H."/>
            <person name="Allen L.Z."/>
            <person name="Kuo A."/>
            <person name="Grigoriev I.V."/>
            <person name="Allen A.E."/>
            <person name="Hazlebeck D."/>
            <person name="Allen E.E."/>
        </authorList>
    </citation>
    <scope>NUCLEOTIDE SEQUENCE</scope>
    <source>
        <strain evidence="2">Hildebrandi</strain>
    </source>
</reference>
<sequence length="277" mass="31336">MGTGPSAKKHGSRSKIKKYKRKTWLCHRAKDTDQIQDEIEKSDETGKPIAFEYNDELPGGGQFYCVETGKHFTDAKALADHKKSRYYKRRVKELKEEKYTQATAEWAAGSISCKLSAIRAINNQAGCGSHNHDQHCPNIRLLQRRNEKEDSSPVTTAMQQRKKTKAEERIKIGCRVKIQKKNLFHLLVTDQQKESLKGFVVNQSFNCYGTIRSGNAAAGYKVAFDNLPYEAKEVFVKRKKLTAVGSGNDETPYDKSTDNPDVLETIQRENGSKEEAD</sequence>
<feature type="region of interest" description="Disordered" evidence="1">
    <location>
        <begin position="244"/>
        <end position="277"/>
    </location>
</feature>
<dbReference type="Proteomes" id="UP000693970">
    <property type="component" value="Unassembled WGS sequence"/>
</dbReference>
<name>A0A9K3LQ46_9STRA</name>
<feature type="compositionally biased region" description="Basic and acidic residues" evidence="1">
    <location>
        <begin position="266"/>
        <end position="277"/>
    </location>
</feature>
<protein>
    <recommendedName>
        <fullName evidence="4">C2H2-type domain-containing protein</fullName>
    </recommendedName>
</protein>
<accession>A0A9K3LQ46</accession>
<organism evidence="2 3">
    <name type="scientific">Nitzschia inconspicua</name>
    <dbReference type="NCBI Taxonomy" id="303405"/>
    <lineage>
        <taxon>Eukaryota</taxon>
        <taxon>Sar</taxon>
        <taxon>Stramenopiles</taxon>
        <taxon>Ochrophyta</taxon>
        <taxon>Bacillariophyta</taxon>
        <taxon>Bacillariophyceae</taxon>
        <taxon>Bacillariophycidae</taxon>
        <taxon>Bacillariales</taxon>
        <taxon>Bacillariaceae</taxon>
        <taxon>Nitzschia</taxon>
    </lineage>
</organism>
<dbReference type="PANTHER" id="PTHR46095">
    <property type="entry name" value="ZINC FINGER PROTEIN 593"/>
    <property type="match status" value="1"/>
</dbReference>
<evidence type="ECO:0008006" key="4">
    <source>
        <dbReference type="Google" id="ProtNLM"/>
    </source>
</evidence>
<comment type="caution">
    <text evidence="2">The sequence shown here is derived from an EMBL/GenBank/DDBJ whole genome shotgun (WGS) entry which is preliminary data.</text>
</comment>
<dbReference type="AlphaFoldDB" id="A0A9K3LQ46"/>
<evidence type="ECO:0000313" key="2">
    <source>
        <dbReference type="EMBL" id="KAG7366060.1"/>
    </source>
</evidence>
<evidence type="ECO:0000313" key="3">
    <source>
        <dbReference type="Proteomes" id="UP000693970"/>
    </source>
</evidence>
<dbReference type="InterPro" id="IPR051879">
    <property type="entry name" value="C2H2-ZF_Maturation_Protein"/>
</dbReference>
<dbReference type="PANTHER" id="PTHR46095:SF1">
    <property type="entry name" value="ZINC FINGER PROTEIN 593"/>
    <property type="match status" value="1"/>
</dbReference>
<evidence type="ECO:0000256" key="1">
    <source>
        <dbReference type="SAM" id="MobiDB-lite"/>
    </source>
</evidence>
<keyword evidence="3" id="KW-1185">Reference proteome</keyword>
<dbReference type="OrthoDB" id="24683at2759"/>
<dbReference type="EMBL" id="JAGRRH010000007">
    <property type="protein sequence ID" value="KAG7366060.1"/>
    <property type="molecule type" value="Genomic_DNA"/>
</dbReference>
<reference evidence="2" key="2">
    <citation type="submission" date="2021-04" db="EMBL/GenBank/DDBJ databases">
        <authorList>
            <person name="Podell S."/>
        </authorList>
    </citation>
    <scope>NUCLEOTIDE SEQUENCE</scope>
    <source>
        <strain evidence="2">Hildebrandi</strain>
    </source>
</reference>
<gene>
    <name evidence="2" type="ORF">IV203_028730</name>
</gene>
<proteinExistence type="predicted"/>